<organism evidence="11 12">
    <name type="scientific">Dictyostelium purpureum</name>
    <name type="common">Slime mold</name>
    <dbReference type="NCBI Taxonomy" id="5786"/>
    <lineage>
        <taxon>Eukaryota</taxon>
        <taxon>Amoebozoa</taxon>
        <taxon>Evosea</taxon>
        <taxon>Eumycetozoa</taxon>
        <taxon>Dictyostelia</taxon>
        <taxon>Dictyosteliales</taxon>
        <taxon>Dictyosteliaceae</taxon>
        <taxon>Dictyostelium</taxon>
    </lineage>
</organism>
<dbReference type="OMA" id="NYQEQTW"/>
<dbReference type="InParanoid" id="F0ZZ57"/>
<dbReference type="FunFam" id="1.20.1310.10:FF:000024">
    <property type="entry name" value="Cullin-4 like"/>
    <property type="match status" value="1"/>
</dbReference>
<comment type="function">
    <text evidence="6">Probable core component of cullin-based SCF-like E3 ubiquitin-protein ligase complexes which mediate the ubiquitination and subsequent proteasomal degradation of target proteins. The E3 ubiquitin-protein ligase activity of the complex is dependent on the neddylation of the cullin subunit.</text>
</comment>
<dbReference type="GeneID" id="10508729"/>
<dbReference type="Proteomes" id="UP000001064">
    <property type="component" value="Unassembled WGS sequence"/>
</dbReference>
<dbReference type="InterPro" id="IPR016157">
    <property type="entry name" value="Cullin_CS"/>
</dbReference>
<evidence type="ECO:0000256" key="1">
    <source>
        <dbReference type="ARBA" id="ARBA00004906"/>
    </source>
</evidence>
<dbReference type="InterPro" id="IPR036390">
    <property type="entry name" value="WH_DNA-bd_sf"/>
</dbReference>
<dbReference type="EMBL" id="GL871301">
    <property type="protein sequence ID" value="EGC30785.1"/>
    <property type="molecule type" value="Genomic_DNA"/>
</dbReference>
<dbReference type="Gene3D" id="1.10.10.10">
    <property type="entry name" value="Winged helix-like DNA-binding domain superfamily/Winged helix DNA-binding domain"/>
    <property type="match status" value="1"/>
</dbReference>
<evidence type="ECO:0000256" key="9">
    <source>
        <dbReference type="RuleBase" id="RU003829"/>
    </source>
</evidence>
<dbReference type="eggNOG" id="KOG2167">
    <property type="taxonomic scope" value="Eukaryota"/>
</dbReference>
<comment type="similarity">
    <text evidence="2 8 9">Belongs to the cullin family.</text>
</comment>
<dbReference type="FunCoup" id="F0ZZ57">
    <property type="interactions" value="893"/>
</dbReference>
<evidence type="ECO:0000259" key="10">
    <source>
        <dbReference type="PROSITE" id="PS50069"/>
    </source>
</evidence>
<dbReference type="InterPro" id="IPR016159">
    <property type="entry name" value="Cullin_repeat-like_dom_sf"/>
</dbReference>
<keyword evidence="3" id="KW-1017">Isopeptide bond</keyword>
<evidence type="ECO:0000313" key="12">
    <source>
        <dbReference type="Proteomes" id="UP000001064"/>
    </source>
</evidence>
<dbReference type="SMART" id="SM00884">
    <property type="entry name" value="Cullin_Nedd8"/>
    <property type="match status" value="1"/>
</dbReference>
<accession>F0ZZ57</accession>
<gene>
    <name evidence="11" type="ORF">DICPUDRAFT_157447</name>
</gene>
<dbReference type="RefSeq" id="XP_003292701.1">
    <property type="nucleotide sequence ID" value="XM_003292653.1"/>
</dbReference>
<dbReference type="SMART" id="SM00182">
    <property type="entry name" value="CULLIN"/>
    <property type="match status" value="1"/>
</dbReference>
<dbReference type="InterPro" id="IPR016158">
    <property type="entry name" value="Cullin_homology"/>
</dbReference>
<dbReference type="SUPFAM" id="SSF74788">
    <property type="entry name" value="Cullin repeat-like"/>
    <property type="match status" value="1"/>
</dbReference>
<dbReference type="VEuPathDB" id="AmoebaDB:DICPUDRAFT_157447"/>
<dbReference type="GO" id="GO:0006974">
    <property type="term" value="P:DNA damage response"/>
    <property type="evidence" value="ECO:0000318"/>
    <property type="project" value="GO_Central"/>
</dbReference>
<dbReference type="InterPro" id="IPR019559">
    <property type="entry name" value="Cullin_neddylation_domain"/>
</dbReference>
<dbReference type="GO" id="GO:0016567">
    <property type="term" value="P:protein ubiquitination"/>
    <property type="evidence" value="ECO:0000318"/>
    <property type="project" value="GO_Central"/>
</dbReference>
<proteinExistence type="inferred from homology"/>
<dbReference type="Gene3D" id="3.30.230.130">
    <property type="entry name" value="Cullin, Chain C, Domain 2"/>
    <property type="match status" value="1"/>
</dbReference>
<keyword evidence="5" id="KW-0832">Ubl conjugation</keyword>
<dbReference type="GO" id="GO:0080008">
    <property type="term" value="C:Cul4-RING E3 ubiquitin ligase complex"/>
    <property type="evidence" value="ECO:0000318"/>
    <property type="project" value="GO_Central"/>
</dbReference>
<dbReference type="GO" id="GO:0005634">
    <property type="term" value="C:nucleus"/>
    <property type="evidence" value="ECO:0007669"/>
    <property type="project" value="EnsemblProtists"/>
</dbReference>
<dbReference type="Pfam" id="PF00888">
    <property type="entry name" value="Cullin"/>
    <property type="match status" value="1"/>
</dbReference>
<dbReference type="Pfam" id="PF10557">
    <property type="entry name" value="Cullin_Nedd8"/>
    <property type="match status" value="1"/>
</dbReference>
<dbReference type="InterPro" id="IPR036388">
    <property type="entry name" value="WH-like_DNA-bd_sf"/>
</dbReference>
<protein>
    <recommendedName>
        <fullName evidence="7">Cullin-4</fullName>
    </recommendedName>
</protein>
<keyword evidence="4" id="KW-0833">Ubl conjugation pathway</keyword>
<evidence type="ECO:0000256" key="8">
    <source>
        <dbReference type="PROSITE-ProRule" id="PRU00330"/>
    </source>
</evidence>
<dbReference type="FunFam" id="1.10.10.10:FF:000050">
    <property type="entry name" value="Cullin 4B"/>
    <property type="match status" value="1"/>
</dbReference>
<dbReference type="FunFam" id="3.30.230.130:FF:000030">
    <property type="entry name" value="Cullin-4"/>
    <property type="match status" value="1"/>
</dbReference>
<dbReference type="PROSITE" id="PS50069">
    <property type="entry name" value="CULLIN_2"/>
    <property type="match status" value="1"/>
</dbReference>
<keyword evidence="12" id="KW-1185">Reference proteome</keyword>
<dbReference type="InterPro" id="IPR001373">
    <property type="entry name" value="Cullin_N"/>
</dbReference>
<dbReference type="KEGG" id="dpp:DICPUDRAFT_157447"/>
<dbReference type="PROSITE" id="PS01256">
    <property type="entry name" value="CULLIN_1"/>
    <property type="match status" value="1"/>
</dbReference>
<evidence type="ECO:0000256" key="2">
    <source>
        <dbReference type="ARBA" id="ARBA00006019"/>
    </source>
</evidence>
<dbReference type="Pfam" id="PF26557">
    <property type="entry name" value="Cullin_AB"/>
    <property type="match status" value="1"/>
</dbReference>
<evidence type="ECO:0000256" key="4">
    <source>
        <dbReference type="ARBA" id="ARBA00022786"/>
    </source>
</evidence>
<comment type="pathway">
    <text evidence="1">Protein modification; protein ubiquitination.</text>
</comment>
<dbReference type="FunFam" id="1.20.1310.10:FF:000035">
    <property type="entry name" value="Ubiquitin ligase subunit CulD, putative"/>
    <property type="match status" value="1"/>
</dbReference>
<dbReference type="GO" id="GO:0006511">
    <property type="term" value="P:ubiquitin-dependent protein catabolic process"/>
    <property type="evidence" value="ECO:0007669"/>
    <property type="project" value="InterPro"/>
</dbReference>
<dbReference type="InterPro" id="IPR045093">
    <property type="entry name" value="Cullin"/>
</dbReference>
<dbReference type="GO" id="GO:0031625">
    <property type="term" value="F:ubiquitin protein ligase binding"/>
    <property type="evidence" value="ECO:0000318"/>
    <property type="project" value="GO_Central"/>
</dbReference>
<dbReference type="Gene3D" id="1.20.1310.10">
    <property type="entry name" value="Cullin Repeats"/>
    <property type="match status" value="4"/>
</dbReference>
<evidence type="ECO:0000256" key="5">
    <source>
        <dbReference type="ARBA" id="ARBA00022843"/>
    </source>
</evidence>
<evidence type="ECO:0000313" key="11">
    <source>
        <dbReference type="EMBL" id="EGC30785.1"/>
    </source>
</evidence>
<name>F0ZZ57_DICPU</name>
<dbReference type="STRING" id="5786.F0ZZ57"/>
<dbReference type="OrthoDB" id="27073at2759"/>
<reference evidence="12" key="1">
    <citation type="journal article" date="2011" name="Genome Biol.">
        <title>Comparative genomics of the social amoebae Dictyostelium discoideum and Dictyostelium purpureum.</title>
        <authorList>
            <consortium name="US DOE Joint Genome Institute (JGI-PGF)"/>
            <person name="Sucgang R."/>
            <person name="Kuo A."/>
            <person name="Tian X."/>
            <person name="Salerno W."/>
            <person name="Parikh A."/>
            <person name="Feasley C.L."/>
            <person name="Dalin E."/>
            <person name="Tu H."/>
            <person name="Huang E."/>
            <person name="Barry K."/>
            <person name="Lindquist E."/>
            <person name="Shapiro H."/>
            <person name="Bruce D."/>
            <person name="Schmutz J."/>
            <person name="Salamov A."/>
            <person name="Fey P."/>
            <person name="Gaudet P."/>
            <person name="Anjard C."/>
            <person name="Babu M.M."/>
            <person name="Basu S."/>
            <person name="Bushmanova Y."/>
            <person name="van der Wel H."/>
            <person name="Katoh-Kurasawa M."/>
            <person name="Dinh C."/>
            <person name="Coutinho P.M."/>
            <person name="Saito T."/>
            <person name="Elias M."/>
            <person name="Schaap P."/>
            <person name="Kay R.R."/>
            <person name="Henrissat B."/>
            <person name="Eichinger L."/>
            <person name="Rivero F."/>
            <person name="Putnam N.H."/>
            <person name="West C.M."/>
            <person name="Loomis W.F."/>
            <person name="Chisholm R.L."/>
            <person name="Shaulsky G."/>
            <person name="Strassmann J.E."/>
            <person name="Queller D.C."/>
            <person name="Kuspa A."/>
            <person name="Grigoriev I.V."/>
        </authorList>
    </citation>
    <scope>NUCLEOTIDE SEQUENCE [LARGE SCALE GENOMIC DNA]</scope>
    <source>
        <strain evidence="12">QSDP1</strain>
    </source>
</reference>
<dbReference type="SUPFAM" id="SSF46785">
    <property type="entry name" value="Winged helix' DNA-binding domain"/>
    <property type="match status" value="1"/>
</dbReference>
<evidence type="ECO:0000256" key="6">
    <source>
        <dbReference type="ARBA" id="ARBA00056946"/>
    </source>
</evidence>
<feature type="domain" description="Cullin family profile" evidence="10">
    <location>
        <begin position="388"/>
        <end position="615"/>
    </location>
</feature>
<dbReference type="AlphaFoldDB" id="F0ZZ57"/>
<evidence type="ECO:0000256" key="3">
    <source>
        <dbReference type="ARBA" id="ARBA00022499"/>
    </source>
</evidence>
<dbReference type="FunFam" id="1.20.1310.10:FF:000001">
    <property type="entry name" value="Cullin 3"/>
    <property type="match status" value="1"/>
</dbReference>
<dbReference type="FunFam" id="1.20.1310.10:FF:000004">
    <property type="entry name" value="Cullin 4B"/>
    <property type="match status" value="1"/>
</dbReference>
<dbReference type="UniPathway" id="UPA00143"/>
<dbReference type="InterPro" id="IPR059120">
    <property type="entry name" value="Cullin-like_AB"/>
</dbReference>
<evidence type="ECO:0000256" key="7">
    <source>
        <dbReference type="ARBA" id="ARBA00069613"/>
    </source>
</evidence>
<sequence>MNFGSNSNNKKPLTNSLASTPPAKKILTIKNLKQVPKTPDNYEETSWLKLSSAITSINKKEATQLTQEELYKMVENLCSDKQLAANLYNKISVQLEQHITNTLKHLALNQPTDPVLFLKSMNSVWRDHTSQMIMIRSIFLYLDRTYVIQTQNVKSIWDLGLFYFGNTLKSLSQLLNKTNQSLLLSITNERKGDEIDRDLMHSLIKMLSALHIYSLFEKEFIKETDRFYQSEGQVKVFENEIPVYLKHISNRLTQEGERLIRYLDQGTKKQLISVLEKQLIEKHVDIILSKGFKSMVEESRIEDLNRLYVLLNGINEVGKLKQSWSNYIKTTGQQMVQDSEKEQTLIQDLLEFKDRLDKILEQSFLKNDTLTYSLKESFEYFINTRQNKPAELIARFIDSKLKIGGKRMSEEELEIVLNKSLILFRYIQGKDVFEAFYKQDLSKRLLLDKSISIDSEKSMIQKLKTECGTTFTAKLEAMFKDIELSNDIMNAFKDSPFIQNYKSIEMNIYVLTHGNWPFQQPIDAILPKEFIEYQEVFNRFYLSKHSGKTLKWQNALSYCVLKAHFPSAKKEISVSLFQTIILYLFNDYDEISFKDIQVNTGLPVDELKKNLLSLSSSKSEILVKKSSSSTKSKSIDENDSFAFNTKFTHKLFKIKVNSIQTQETVEENKKTNEVIIADRQYQVDAAIVRIMKTRKTLNHNLLISELIGLLKFQPKPTDLKKRIEVLIEKEYLCRDPENPMIYNYMA</sequence>
<dbReference type="SUPFAM" id="SSF75632">
    <property type="entry name" value="Cullin homology domain"/>
    <property type="match status" value="1"/>
</dbReference>
<dbReference type="PANTHER" id="PTHR11932">
    <property type="entry name" value="CULLIN"/>
    <property type="match status" value="1"/>
</dbReference>
<dbReference type="InterPro" id="IPR036317">
    <property type="entry name" value="Cullin_homology_sf"/>
</dbReference>